<protein>
    <submittedName>
        <fullName evidence="1">Uncharacterized protein</fullName>
    </submittedName>
</protein>
<sequence>MSHYRLQCWHINGLDLSLNRTLQFRNHFGILQINFMFQISPQKPITRFEVMRIRCPVDVHYCVIRMTQNNHTILKGLFQQSKHVEGVMWSSTILHKPHQIEFEVVLKNRDEIIGQYVTIEFTIGSSIDKKGSVYSSG</sequence>
<proteinExistence type="predicted"/>
<evidence type="ECO:0000313" key="2">
    <source>
        <dbReference type="Proteomes" id="UP000887013"/>
    </source>
</evidence>
<keyword evidence="2" id="KW-1185">Reference proteome</keyword>
<organism evidence="1 2">
    <name type="scientific">Nephila pilipes</name>
    <name type="common">Giant wood spider</name>
    <name type="synonym">Nephila maculata</name>
    <dbReference type="NCBI Taxonomy" id="299642"/>
    <lineage>
        <taxon>Eukaryota</taxon>
        <taxon>Metazoa</taxon>
        <taxon>Ecdysozoa</taxon>
        <taxon>Arthropoda</taxon>
        <taxon>Chelicerata</taxon>
        <taxon>Arachnida</taxon>
        <taxon>Araneae</taxon>
        <taxon>Araneomorphae</taxon>
        <taxon>Entelegynae</taxon>
        <taxon>Araneoidea</taxon>
        <taxon>Nephilidae</taxon>
        <taxon>Nephila</taxon>
    </lineage>
</organism>
<dbReference type="AlphaFoldDB" id="A0A8X6UCX3"/>
<reference evidence="1" key="1">
    <citation type="submission" date="2020-08" db="EMBL/GenBank/DDBJ databases">
        <title>Multicomponent nature underlies the extraordinary mechanical properties of spider dragline silk.</title>
        <authorList>
            <person name="Kono N."/>
            <person name="Nakamura H."/>
            <person name="Mori M."/>
            <person name="Yoshida Y."/>
            <person name="Ohtoshi R."/>
            <person name="Malay A.D."/>
            <person name="Moran D.A.P."/>
            <person name="Tomita M."/>
            <person name="Numata K."/>
            <person name="Arakawa K."/>
        </authorList>
    </citation>
    <scope>NUCLEOTIDE SEQUENCE</scope>
</reference>
<name>A0A8X6UCX3_NEPPI</name>
<dbReference type="Proteomes" id="UP000887013">
    <property type="component" value="Unassembled WGS sequence"/>
</dbReference>
<dbReference type="EMBL" id="BMAW01123742">
    <property type="protein sequence ID" value="GFU04660.1"/>
    <property type="molecule type" value="Genomic_DNA"/>
</dbReference>
<comment type="caution">
    <text evidence="1">The sequence shown here is derived from an EMBL/GenBank/DDBJ whole genome shotgun (WGS) entry which is preliminary data.</text>
</comment>
<gene>
    <name evidence="1" type="primary">AVEN_30005_1</name>
    <name evidence="1" type="ORF">NPIL_366001</name>
</gene>
<dbReference type="OrthoDB" id="10425077at2759"/>
<evidence type="ECO:0000313" key="1">
    <source>
        <dbReference type="EMBL" id="GFU04660.1"/>
    </source>
</evidence>
<accession>A0A8X6UCX3</accession>